<keyword evidence="2" id="KW-1185">Reference proteome</keyword>
<dbReference type="PANTHER" id="PTHR35175">
    <property type="entry name" value="DUF1289 DOMAIN-CONTAINING PROTEIN"/>
    <property type="match status" value="1"/>
</dbReference>
<dbReference type="AlphaFoldDB" id="A0A917FL73"/>
<reference evidence="1" key="2">
    <citation type="submission" date="2020-09" db="EMBL/GenBank/DDBJ databases">
        <authorList>
            <person name="Sun Q."/>
            <person name="Zhou Y."/>
        </authorList>
    </citation>
    <scope>NUCLEOTIDE SEQUENCE</scope>
    <source>
        <strain evidence="1">CGMCC 1.12726</strain>
    </source>
</reference>
<sequence>MTIPVLSPCVGICTIDEHGLCRGCFRNLQEIGAWLSYTPAQREHLMETVLPAREAGG</sequence>
<evidence type="ECO:0000313" key="1">
    <source>
        <dbReference type="EMBL" id="GGF91825.1"/>
    </source>
</evidence>
<comment type="caution">
    <text evidence="1">The sequence shown here is derived from an EMBL/GenBank/DDBJ whole genome shotgun (WGS) entry which is preliminary data.</text>
</comment>
<accession>A0A917FL73</accession>
<evidence type="ECO:0000313" key="2">
    <source>
        <dbReference type="Proteomes" id="UP000632858"/>
    </source>
</evidence>
<reference evidence="1" key="1">
    <citation type="journal article" date="2014" name="Int. J. Syst. Evol. Microbiol.">
        <title>Complete genome sequence of Corynebacterium casei LMG S-19264T (=DSM 44701T), isolated from a smear-ripened cheese.</title>
        <authorList>
            <consortium name="US DOE Joint Genome Institute (JGI-PGF)"/>
            <person name="Walter F."/>
            <person name="Albersmeier A."/>
            <person name="Kalinowski J."/>
            <person name="Ruckert C."/>
        </authorList>
    </citation>
    <scope>NUCLEOTIDE SEQUENCE</scope>
    <source>
        <strain evidence="1">CGMCC 1.12726</strain>
    </source>
</reference>
<organism evidence="1 2">
    <name type="scientific">Arenimonas maotaiensis</name>
    <dbReference type="NCBI Taxonomy" id="1446479"/>
    <lineage>
        <taxon>Bacteria</taxon>
        <taxon>Pseudomonadati</taxon>
        <taxon>Pseudomonadota</taxon>
        <taxon>Gammaproteobacteria</taxon>
        <taxon>Lysobacterales</taxon>
        <taxon>Lysobacteraceae</taxon>
        <taxon>Arenimonas</taxon>
    </lineage>
</organism>
<dbReference type="RefSeq" id="WP_229730196.1">
    <property type="nucleotide sequence ID" value="NZ_BMFO01000002.1"/>
</dbReference>
<proteinExistence type="predicted"/>
<dbReference type="EMBL" id="BMFO01000002">
    <property type="protein sequence ID" value="GGF91825.1"/>
    <property type="molecule type" value="Genomic_DNA"/>
</dbReference>
<evidence type="ECO:0008006" key="3">
    <source>
        <dbReference type="Google" id="ProtNLM"/>
    </source>
</evidence>
<dbReference type="InterPro" id="IPR010710">
    <property type="entry name" value="DUF1289"/>
</dbReference>
<dbReference type="Pfam" id="PF06945">
    <property type="entry name" value="DUF1289"/>
    <property type="match status" value="1"/>
</dbReference>
<protein>
    <recommendedName>
        <fullName evidence="3">DUF1289 domain-containing protein</fullName>
    </recommendedName>
</protein>
<gene>
    <name evidence="1" type="ORF">GCM10010960_12170</name>
</gene>
<dbReference type="PANTHER" id="PTHR35175:SF2">
    <property type="entry name" value="DUF1289 DOMAIN-CONTAINING PROTEIN"/>
    <property type="match status" value="1"/>
</dbReference>
<dbReference type="Proteomes" id="UP000632858">
    <property type="component" value="Unassembled WGS sequence"/>
</dbReference>
<name>A0A917FL73_9GAMM</name>